<evidence type="ECO:0000256" key="1">
    <source>
        <dbReference type="ARBA" id="ARBA00011764"/>
    </source>
</evidence>
<comment type="function">
    <text evidence="3">Involved in transvection phenomena (= synapsis-dependent gene expression), where the synaptic pairing of chromosomes carrying genes with which zeste interacts influences the expression of these genes. Zeste binds to DNA and stimulates transcription from a nearby promoter.</text>
</comment>
<dbReference type="Pfam" id="PF13873">
    <property type="entry name" value="Myb_DNA-bind_5"/>
    <property type="match status" value="1"/>
</dbReference>
<accession>A0A8X6MPJ8</accession>
<comment type="caution">
    <text evidence="7">The sequence shown here is derived from an EMBL/GenBank/DDBJ whole genome shotgun (WGS) entry which is preliminary data.</text>
</comment>
<keyword evidence="4" id="KW-0175">Coiled coil</keyword>
<dbReference type="PANTHER" id="PTHR21411:SF0">
    <property type="entry name" value="REGULATORY PROTEIN ZESTE"/>
    <property type="match status" value="1"/>
</dbReference>
<dbReference type="OrthoDB" id="6504371at2759"/>
<dbReference type="PANTHER" id="PTHR21411">
    <property type="entry name" value="APONTIC"/>
    <property type="match status" value="1"/>
</dbReference>
<reference evidence="7" key="1">
    <citation type="submission" date="2020-08" db="EMBL/GenBank/DDBJ databases">
        <title>Multicomponent nature underlies the extraordinary mechanical properties of spider dragline silk.</title>
        <authorList>
            <person name="Kono N."/>
            <person name="Nakamura H."/>
            <person name="Mori M."/>
            <person name="Yoshida Y."/>
            <person name="Ohtoshi R."/>
            <person name="Malay A.D."/>
            <person name="Moran D.A.P."/>
            <person name="Tomita M."/>
            <person name="Numata K."/>
            <person name="Arakawa K."/>
        </authorList>
    </citation>
    <scope>NUCLEOTIDE SEQUENCE</scope>
</reference>
<proteinExistence type="predicted"/>
<feature type="coiled-coil region" evidence="4">
    <location>
        <begin position="220"/>
        <end position="254"/>
    </location>
</feature>
<protein>
    <recommendedName>
        <fullName evidence="2">Regulatory protein zeste</fullName>
    </recommendedName>
</protein>
<organism evidence="7 8">
    <name type="scientific">Nephila pilipes</name>
    <name type="common">Giant wood spider</name>
    <name type="synonym">Nephila maculata</name>
    <dbReference type="NCBI Taxonomy" id="299642"/>
    <lineage>
        <taxon>Eukaryota</taxon>
        <taxon>Metazoa</taxon>
        <taxon>Ecdysozoa</taxon>
        <taxon>Arthropoda</taxon>
        <taxon>Chelicerata</taxon>
        <taxon>Arachnida</taxon>
        <taxon>Araneae</taxon>
        <taxon>Araneomorphae</taxon>
        <taxon>Entelegynae</taxon>
        <taxon>Araneoidea</taxon>
        <taxon>Nephilidae</taxon>
        <taxon>Nephila</taxon>
    </lineage>
</organism>
<evidence type="ECO:0000256" key="4">
    <source>
        <dbReference type="SAM" id="Coils"/>
    </source>
</evidence>
<dbReference type="EMBL" id="BMAW01000852">
    <property type="protein sequence ID" value="GFS71091.1"/>
    <property type="molecule type" value="Genomic_DNA"/>
</dbReference>
<keyword evidence="8" id="KW-1185">Reference proteome</keyword>
<feature type="domain" description="Myb/SANT-like DNA-binding" evidence="6">
    <location>
        <begin position="7"/>
        <end position="79"/>
    </location>
</feature>
<dbReference type="AlphaFoldDB" id="A0A8X6MPJ8"/>
<evidence type="ECO:0000256" key="3">
    <source>
        <dbReference type="ARBA" id="ARBA00025466"/>
    </source>
</evidence>
<comment type="subunit">
    <text evidence="1">Self-associates forming complexes of several hundred monomers.</text>
</comment>
<gene>
    <name evidence="7" type="primary">AVEN_151143_1</name>
    <name evidence="7" type="ORF">NPIL_144101</name>
</gene>
<feature type="region of interest" description="Disordered" evidence="5">
    <location>
        <begin position="125"/>
        <end position="146"/>
    </location>
</feature>
<evidence type="ECO:0000256" key="5">
    <source>
        <dbReference type="SAM" id="MobiDB-lite"/>
    </source>
</evidence>
<name>A0A8X6MPJ8_NEPPI</name>
<feature type="region of interest" description="Disordered" evidence="5">
    <location>
        <begin position="85"/>
        <end position="105"/>
    </location>
</feature>
<evidence type="ECO:0000256" key="2">
    <source>
        <dbReference type="ARBA" id="ARBA00016807"/>
    </source>
</evidence>
<evidence type="ECO:0000313" key="7">
    <source>
        <dbReference type="EMBL" id="GFS71091.1"/>
    </source>
</evidence>
<feature type="compositionally biased region" description="Polar residues" evidence="5">
    <location>
        <begin position="133"/>
        <end position="146"/>
    </location>
</feature>
<dbReference type="InterPro" id="IPR028002">
    <property type="entry name" value="Myb_DNA-bind_5"/>
</dbReference>
<sequence length="280" mass="31875">MAISKVYFTQFEKELVLSLTKPHLNLIENKETNAVICSKKNEIFKEITRQFNYTDGVVNPRTSQQIRQCYLNLKKKLTKKRNVIRQERRKSGGGEVSEETELKDGEMRFLGEPQLTLSMLTPLDSDSTEAEISKSQDSFSNASTSDPFVLPVTPSQGTSAKASTLNNPFDPSIVECWSNAETPLKAEIPKPTSEPTAPSAAARAAACIEVEHLQTMKYMEREEIRKEKRAEAENKEHELRMELLREQIKLTKTKTKFHEKLVSTLEENPKLFFQNHIKIG</sequence>
<dbReference type="Proteomes" id="UP000887013">
    <property type="component" value="Unassembled WGS sequence"/>
</dbReference>
<evidence type="ECO:0000313" key="8">
    <source>
        <dbReference type="Proteomes" id="UP000887013"/>
    </source>
</evidence>
<evidence type="ECO:0000259" key="6">
    <source>
        <dbReference type="Pfam" id="PF13873"/>
    </source>
</evidence>